<dbReference type="AlphaFoldDB" id="A0ABD3H6B2"/>
<feature type="transmembrane region" description="Helical" evidence="1">
    <location>
        <begin position="210"/>
        <end position="228"/>
    </location>
</feature>
<gene>
    <name evidence="2" type="ORF">R1sor_002941</name>
</gene>
<evidence type="ECO:0000313" key="3">
    <source>
        <dbReference type="Proteomes" id="UP001633002"/>
    </source>
</evidence>
<dbReference type="Proteomes" id="UP001633002">
    <property type="component" value="Unassembled WGS sequence"/>
</dbReference>
<evidence type="ECO:0000256" key="1">
    <source>
        <dbReference type="SAM" id="Phobius"/>
    </source>
</evidence>
<organism evidence="2 3">
    <name type="scientific">Riccia sorocarpa</name>
    <dbReference type="NCBI Taxonomy" id="122646"/>
    <lineage>
        <taxon>Eukaryota</taxon>
        <taxon>Viridiplantae</taxon>
        <taxon>Streptophyta</taxon>
        <taxon>Embryophyta</taxon>
        <taxon>Marchantiophyta</taxon>
        <taxon>Marchantiopsida</taxon>
        <taxon>Marchantiidae</taxon>
        <taxon>Marchantiales</taxon>
        <taxon>Ricciaceae</taxon>
        <taxon>Riccia</taxon>
    </lineage>
</organism>
<reference evidence="2 3" key="1">
    <citation type="submission" date="2024-09" db="EMBL/GenBank/DDBJ databases">
        <title>Chromosome-scale assembly of Riccia sorocarpa.</title>
        <authorList>
            <person name="Paukszto L."/>
        </authorList>
    </citation>
    <scope>NUCLEOTIDE SEQUENCE [LARGE SCALE GENOMIC DNA]</scope>
    <source>
        <strain evidence="2">LP-2024</strain>
        <tissue evidence="2">Aerial parts of the thallus</tissue>
    </source>
</reference>
<name>A0ABD3H6B2_9MARC</name>
<keyword evidence="1" id="KW-1133">Transmembrane helix</keyword>
<keyword evidence="1" id="KW-0812">Transmembrane</keyword>
<proteinExistence type="predicted"/>
<keyword evidence="3" id="KW-1185">Reference proteome</keyword>
<evidence type="ECO:0000313" key="2">
    <source>
        <dbReference type="EMBL" id="KAL3684919.1"/>
    </source>
</evidence>
<sequence length="229" mass="26952">MQAVRRVLNKGFKEWVEDVVCLEVEACNSLYWELRTWEHSACRPNEFVATMRCVCRQDRVCVSRQNSMANSRTSEKRRSIQRFKCHGELHITLDIATALCSVTCIHLEDHERPSWRENKFPRETLEFLDKVVEVGMRTADVYSESDQMKSSKDFIDRPENLTKGFEMILYEDNDEFQAISFLNPLWRYVSSVKEVLTDSTFKMNDMRFEMFILIGNLSGFGVPMCYMFT</sequence>
<dbReference type="EMBL" id="JBJQOH010000006">
    <property type="protein sequence ID" value="KAL3684919.1"/>
    <property type="molecule type" value="Genomic_DNA"/>
</dbReference>
<accession>A0ABD3H6B2</accession>
<keyword evidence="1" id="KW-0472">Membrane</keyword>
<protein>
    <submittedName>
        <fullName evidence="2">Uncharacterized protein</fullName>
    </submittedName>
</protein>
<comment type="caution">
    <text evidence="2">The sequence shown here is derived from an EMBL/GenBank/DDBJ whole genome shotgun (WGS) entry which is preliminary data.</text>
</comment>